<evidence type="ECO:0000256" key="3">
    <source>
        <dbReference type="ARBA" id="ARBA00022989"/>
    </source>
</evidence>
<comment type="subcellular location">
    <subcellularLocation>
        <location evidence="1">Membrane</location>
        <topology evidence="1">Multi-pass membrane protein</topology>
    </subcellularLocation>
</comment>
<evidence type="ECO:0000256" key="4">
    <source>
        <dbReference type="ARBA" id="ARBA00023136"/>
    </source>
</evidence>
<feature type="domain" description="Major facilitator superfamily (MFS) profile" evidence="6">
    <location>
        <begin position="83"/>
        <end position="547"/>
    </location>
</feature>
<organism evidence="7 8">
    <name type="scientific">Venturia nashicola</name>
    <dbReference type="NCBI Taxonomy" id="86259"/>
    <lineage>
        <taxon>Eukaryota</taxon>
        <taxon>Fungi</taxon>
        <taxon>Dikarya</taxon>
        <taxon>Ascomycota</taxon>
        <taxon>Pezizomycotina</taxon>
        <taxon>Dothideomycetes</taxon>
        <taxon>Pleosporomycetidae</taxon>
        <taxon>Venturiales</taxon>
        <taxon>Venturiaceae</taxon>
        <taxon>Venturia</taxon>
    </lineage>
</organism>
<keyword evidence="8" id="KW-1185">Reference proteome</keyword>
<feature type="transmembrane region" description="Helical" evidence="5">
    <location>
        <begin position="520"/>
        <end position="540"/>
    </location>
</feature>
<dbReference type="PROSITE" id="PS50850">
    <property type="entry name" value="MFS"/>
    <property type="match status" value="1"/>
</dbReference>
<feature type="transmembrane region" description="Helical" evidence="5">
    <location>
        <begin position="231"/>
        <end position="248"/>
    </location>
</feature>
<dbReference type="GO" id="GO:0022857">
    <property type="term" value="F:transmembrane transporter activity"/>
    <property type="evidence" value="ECO:0007669"/>
    <property type="project" value="InterPro"/>
</dbReference>
<feature type="transmembrane region" description="Helical" evidence="5">
    <location>
        <begin position="488"/>
        <end position="508"/>
    </location>
</feature>
<protein>
    <submittedName>
        <fullName evidence="7">Major facilitator superfamily transporter</fullName>
    </submittedName>
</protein>
<dbReference type="Gene3D" id="1.20.1250.20">
    <property type="entry name" value="MFS general substrate transporter like domains"/>
    <property type="match status" value="1"/>
</dbReference>
<dbReference type="EMBL" id="SNSC02000011">
    <property type="protein sequence ID" value="TID20147.1"/>
    <property type="molecule type" value="Genomic_DNA"/>
</dbReference>
<feature type="transmembrane region" description="Helical" evidence="5">
    <location>
        <begin position="62"/>
        <end position="90"/>
    </location>
</feature>
<accession>A0A4Z1NVM4</accession>
<comment type="caution">
    <text evidence="7">The sequence shown here is derived from an EMBL/GenBank/DDBJ whole genome shotgun (WGS) entry which is preliminary data.</text>
</comment>
<feature type="transmembrane region" description="Helical" evidence="5">
    <location>
        <begin position="189"/>
        <end position="210"/>
    </location>
</feature>
<feature type="transmembrane region" description="Helical" evidence="5">
    <location>
        <begin position="254"/>
        <end position="274"/>
    </location>
</feature>
<dbReference type="SUPFAM" id="SSF103473">
    <property type="entry name" value="MFS general substrate transporter"/>
    <property type="match status" value="1"/>
</dbReference>
<dbReference type="Pfam" id="PF07690">
    <property type="entry name" value="MFS_1"/>
    <property type="match status" value="1"/>
</dbReference>
<proteinExistence type="predicted"/>
<evidence type="ECO:0000256" key="5">
    <source>
        <dbReference type="SAM" id="Phobius"/>
    </source>
</evidence>
<dbReference type="STRING" id="86259.A0A4Z1NVM4"/>
<dbReference type="InterPro" id="IPR036259">
    <property type="entry name" value="MFS_trans_sf"/>
</dbReference>
<dbReference type="PANTHER" id="PTHR23502">
    <property type="entry name" value="MAJOR FACILITATOR SUPERFAMILY"/>
    <property type="match status" value="1"/>
</dbReference>
<reference evidence="7 8" key="1">
    <citation type="submission" date="2019-04" db="EMBL/GenBank/DDBJ databases">
        <title>High contiguity whole genome sequence and gene annotation resource for two Venturia nashicola isolates.</title>
        <authorList>
            <person name="Prokchorchik M."/>
            <person name="Won K."/>
            <person name="Lee Y."/>
            <person name="Choi E.D."/>
            <person name="Segonzac C."/>
            <person name="Sohn K.H."/>
        </authorList>
    </citation>
    <scope>NUCLEOTIDE SEQUENCE [LARGE SCALE GENOMIC DNA]</scope>
    <source>
        <strain evidence="7 8">PRI2</strain>
    </source>
</reference>
<keyword evidence="4 5" id="KW-0472">Membrane</keyword>
<dbReference type="InterPro" id="IPR020846">
    <property type="entry name" value="MFS_dom"/>
</dbReference>
<evidence type="ECO:0000313" key="8">
    <source>
        <dbReference type="Proteomes" id="UP000298493"/>
    </source>
</evidence>
<feature type="transmembrane region" description="Helical" evidence="5">
    <location>
        <begin position="164"/>
        <end position="183"/>
    </location>
</feature>
<feature type="transmembrane region" description="Helical" evidence="5">
    <location>
        <begin position="423"/>
        <end position="443"/>
    </location>
</feature>
<dbReference type="GO" id="GO:0005886">
    <property type="term" value="C:plasma membrane"/>
    <property type="evidence" value="ECO:0007669"/>
    <property type="project" value="TreeGrafter"/>
</dbReference>
<dbReference type="AlphaFoldDB" id="A0A4Z1NVM4"/>
<dbReference type="Proteomes" id="UP000298493">
    <property type="component" value="Unassembled WGS sequence"/>
</dbReference>
<dbReference type="PANTHER" id="PTHR23502:SF164">
    <property type="entry name" value="MAJOR FACILITATOR SUPERFAMILY (MFS) PROFILE DOMAIN-CONTAINING PROTEIN"/>
    <property type="match status" value="1"/>
</dbReference>
<evidence type="ECO:0000256" key="2">
    <source>
        <dbReference type="ARBA" id="ARBA00022692"/>
    </source>
</evidence>
<feature type="transmembrane region" description="Helical" evidence="5">
    <location>
        <begin position="449"/>
        <end position="476"/>
    </location>
</feature>
<feature type="transmembrane region" description="Helical" evidence="5">
    <location>
        <begin position="131"/>
        <end position="152"/>
    </location>
</feature>
<name>A0A4Z1NVM4_9PEZI</name>
<evidence type="ECO:0000313" key="7">
    <source>
        <dbReference type="EMBL" id="TID20147.1"/>
    </source>
</evidence>
<feature type="transmembrane region" description="Helical" evidence="5">
    <location>
        <begin position="382"/>
        <end position="402"/>
    </location>
</feature>
<dbReference type="InterPro" id="IPR011701">
    <property type="entry name" value="MFS"/>
</dbReference>
<sequence>MEKQKQLFFQSEADDYPLRPQLQAPAQVVGTTNLYENGQLNCVPMPTPDPKDPLNLPAWRKIAAITSICFFGALAVSAEAIIGALIPVFALEYAGIDPKILAQVDISALNPPGVVDLNPLKLLAGIGGPPLWKISLLASLPLLTNGISSYFLVPLSISIGRRPVLLVCGVMAWTGGFWAAMSRSLDSHIAARCVQALGAGAVEALIPLIIQDMVFIHQRNRAMSFVWSTQIKGFIIVSLGVASPVIVAGAGWRYLYFITSGLAVLAWLALVAFLPETRWQRSKEELGGKNVYYLFPGENRPRLDAVTYGPRTIWTNLGIFQNGFEHKAAGRSIIDTLRTMMFPNILWVIAVNSMFIAIQGAAGQSGSSVLIASGWKFKTLGLAVVPIVIATPFVALLGGYLADKITNAVARRNGGQKEPEGNLLNLIIPLIFGIIGCILFGYAGEHTKIVHWSVLLIGIFCISLGFLTANTVLSVYVIESYPQWAGPVLVNVASWRCIIGFVMSFRATAWIEERGFLGSFAIYAGVLAGLACLLPVMYIFGKRIRQRTAGTVKSKPSQKCLEYGVLAGDLHT</sequence>
<keyword evidence="3 5" id="KW-1133">Transmembrane helix</keyword>
<keyword evidence="2 5" id="KW-0812">Transmembrane</keyword>
<evidence type="ECO:0000259" key="6">
    <source>
        <dbReference type="PROSITE" id="PS50850"/>
    </source>
</evidence>
<feature type="transmembrane region" description="Helical" evidence="5">
    <location>
        <begin position="341"/>
        <end position="362"/>
    </location>
</feature>
<gene>
    <name evidence="7" type="ORF">E6O75_ATG07607</name>
</gene>
<evidence type="ECO:0000256" key="1">
    <source>
        <dbReference type="ARBA" id="ARBA00004141"/>
    </source>
</evidence>